<reference evidence="10 11" key="1">
    <citation type="submission" date="2018-06" db="EMBL/GenBank/DDBJ databases">
        <title>Extensive metabolic versatility and redundancy in microbially diverse, dynamic hydrothermal sediments.</title>
        <authorList>
            <person name="Dombrowski N."/>
            <person name="Teske A."/>
            <person name="Baker B.J."/>
        </authorList>
    </citation>
    <scope>NUCLEOTIDE SEQUENCE [LARGE SCALE GENOMIC DNA]</scope>
    <source>
        <strain evidence="10">B20_G2</strain>
    </source>
</reference>
<dbReference type="GO" id="GO:0009089">
    <property type="term" value="P:lysine biosynthetic process via diaminopimelate"/>
    <property type="evidence" value="ECO:0007669"/>
    <property type="project" value="UniProtKB-UniRule"/>
</dbReference>
<evidence type="ECO:0000256" key="4">
    <source>
        <dbReference type="ARBA" id="ARBA00023239"/>
    </source>
</evidence>
<evidence type="ECO:0000256" key="5">
    <source>
        <dbReference type="HAMAP-Rule" id="MF_02120"/>
    </source>
</evidence>
<dbReference type="PANTHER" id="PTHR43727:SF2">
    <property type="entry name" value="GROUP IV DECARBOXYLASE"/>
    <property type="match status" value="1"/>
</dbReference>
<evidence type="ECO:0000256" key="7">
    <source>
        <dbReference type="PIRSR" id="PIRSR600183-50"/>
    </source>
</evidence>
<dbReference type="EMBL" id="QMRA01000069">
    <property type="protein sequence ID" value="RLE53375.1"/>
    <property type="molecule type" value="Genomic_DNA"/>
</dbReference>
<feature type="binding site" evidence="5">
    <location>
        <position position="386"/>
    </location>
    <ligand>
        <name>pyridoxal 5'-phosphate</name>
        <dbReference type="ChEBI" id="CHEBI:597326"/>
    </ligand>
</feature>
<feature type="binding site" evidence="5">
    <location>
        <position position="330"/>
    </location>
    <ligand>
        <name>substrate</name>
    </ligand>
</feature>
<dbReference type="UniPathway" id="UPA00034">
    <property type="reaction ID" value="UER00027"/>
</dbReference>
<evidence type="ECO:0000259" key="9">
    <source>
        <dbReference type="Pfam" id="PF02784"/>
    </source>
</evidence>
<dbReference type="CDD" id="cd06828">
    <property type="entry name" value="PLPDE_III_DapDC"/>
    <property type="match status" value="1"/>
</dbReference>
<dbReference type="PANTHER" id="PTHR43727">
    <property type="entry name" value="DIAMINOPIMELATE DECARBOXYLASE"/>
    <property type="match status" value="1"/>
</dbReference>
<dbReference type="InterPro" id="IPR022644">
    <property type="entry name" value="De-COase2_N"/>
</dbReference>
<feature type="binding site" evidence="5">
    <location>
        <position position="245"/>
    </location>
    <ligand>
        <name>pyridoxal 5'-phosphate</name>
        <dbReference type="ChEBI" id="CHEBI:597326"/>
    </ligand>
</feature>
<comment type="function">
    <text evidence="5">Specifically catalyzes the decarboxylation of meso-diaminopimelate (meso-DAP) to L-lysine.</text>
</comment>
<feature type="binding site" evidence="5">
    <location>
        <begin position="287"/>
        <end position="290"/>
    </location>
    <ligand>
        <name>pyridoxal 5'-phosphate</name>
        <dbReference type="ChEBI" id="CHEBI:597326"/>
    </ligand>
</feature>
<evidence type="ECO:0000256" key="8">
    <source>
        <dbReference type="RuleBase" id="RU003738"/>
    </source>
</evidence>
<dbReference type="InterPro" id="IPR009006">
    <property type="entry name" value="Ala_racemase/Decarboxylase_C"/>
</dbReference>
<keyword evidence="4 5" id="KW-0456">Lyase</keyword>
<evidence type="ECO:0000256" key="6">
    <source>
        <dbReference type="NCBIfam" id="TIGR01048"/>
    </source>
</evidence>
<dbReference type="InterPro" id="IPR002986">
    <property type="entry name" value="DAP_deCOOHase_LysA"/>
</dbReference>
<comment type="catalytic activity">
    <reaction evidence="5 8">
        <text>meso-2,6-diaminopimelate + H(+) = L-lysine + CO2</text>
        <dbReference type="Rhea" id="RHEA:15101"/>
        <dbReference type="ChEBI" id="CHEBI:15378"/>
        <dbReference type="ChEBI" id="CHEBI:16526"/>
        <dbReference type="ChEBI" id="CHEBI:32551"/>
        <dbReference type="ChEBI" id="CHEBI:57791"/>
        <dbReference type="EC" id="4.1.1.20"/>
    </reaction>
</comment>
<comment type="caution">
    <text evidence="10">The sequence shown here is derived from an EMBL/GenBank/DDBJ whole genome shotgun (WGS) entry which is preliminary data.</text>
</comment>
<evidence type="ECO:0000313" key="10">
    <source>
        <dbReference type="EMBL" id="RLE53375.1"/>
    </source>
</evidence>
<dbReference type="InterPro" id="IPR022653">
    <property type="entry name" value="De-COase2_pyr-phos_BS"/>
</dbReference>
<dbReference type="InterPro" id="IPR029066">
    <property type="entry name" value="PLP-binding_barrel"/>
</dbReference>
<dbReference type="AlphaFoldDB" id="A0A497F1L6"/>
<dbReference type="Gene3D" id="2.40.37.10">
    <property type="entry name" value="Lyase, Ornithine Decarboxylase, Chain A, domain 1"/>
    <property type="match status" value="1"/>
</dbReference>
<evidence type="ECO:0000256" key="2">
    <source>
        <dbReference type="ARBA" id="ARBA00022793"/>
    </source>
</evidence>
<evidence type="ECO:0000256" key="3">
    <source>
        <dbReference type="ARBA" id="ARBA00022898"/>
    </source>
</evidence>
<dbReference type="SUPFAM" id="SSF50621">
    <property type="entry name" value="Alanine racemase C-terminal domain-like"/>
    <property type="match status" value="1"/>
</dbReference>
<dbReference type="PROSITE" id="PS00878">
    <property type="entry name" value="ODR_DC_2_1"/>
    <property type="match status" value="1"/>
</dbReference>
<dbReference type="GO" id="GO:0008836">
    <property type="term" value="F:diaminopimelate decarboxylase activity"/>
    <property type="evidence" value="ECO:0007669"/>
    <property type="project" value="UniProtKB-UniRule"/>
</dbReference>
<evidence type="ECO:0000256" key="1">
    <source>
        <dbReference type="ARBA" id="ARBA00001933"/>
    </source>
</evidence>
<feature type="domain" description="Orn/DAP/Arg decarboxylase 2 N-terminal" evidence="9">
    <location>
        <begin position="45"/>
        <end position="293"/>
    </location>
</feature>
<feature type="binding site" evidence="5">
    <location>
        <position position="386"/>
    </location>
    <ligand>
        <name>substrate</name>
    </ligand>
</feature>
<organism evidence="10 11">
    <name type="scientific">Thermoproteota archaeon</name>
    <dbReference type="NCBI Taxonomy" id="2056631"/>
    <lineage>
        <taxon>Archaea</taxon>
        <taxon>Thermoproteota</taxon>
    </lineage>
</organism>
<dbReference type="EC" id="4.1.1.20" evidence="5 6"/>
<dbReference type="FunFam" id="3.20.20.10:FF:000003">
    <property type="entry name" value="Diaminopimelate decarboxylase"/>
    <property type="match status" value="1"/>
</dbReference>
<dbReference type="Gene3D" id="3.20.20.10">
    <property type="entry name" value="Alanine racemase"/>
    <property type="match status" value="1"/>
</dbReference>
<sequence length="436" mass="47916">MSLPPHFSVDGGELKISGVKLMDLVQKYGTPLYVISADRVREKYERLLSATKKHWKSVLICYAYKANPTLALLKVLRDVGAGAEVVSSGELFAAKLVGVDPEKIVFNGVSKSPFEIEDAVSSHVKLINVENIGELDLIDEASRKFGIKASIGVRVNLDVPAETHKYISTGMKIHKFGLDVKNAYNAYKLALEKSNIEVKGIHMHIGSQILNSKPFIKAAEKLVDFSRKLSEKLGLKLSLIDLGGGLGIPYKESDKVLTPEDYCESVFPVIINAIGHVFSEDSTIILEPGRYLVGDAGVLLTRINYVKELGGIKWVLVDAGMNDLIRPALYGAVHRIIPIDKVEFEYAEKCNIAGPICESSDVFAEKYLLPEVKPGDVLAILDAGAYGISMSSQYNCRPRAAVVMIDEGSIKLVRRRETYEDIFLCDIIGKNNSKLS</sequence>
<keyword evidence="5" id="KW-0028">Amino-acid biosynthesis</keyword>
<dbReference type="PRINTS" id="PR01179">
    <property type="entry name" value="ODADCRBXLASE"/>
</dbReference>
<dbReference type="Proteomes" id="UP000269499">
    <property type="component" value="Unassembled WGS sequence"/>
</dbReference>
<dbReference type="NCBIfam" id="TIGR01048">
    <property type="entry name" value="lysA"/>
    <property type="match status" value="1"/>
</dbReference>
<keyword evidence="3 5" id="KW-0663">Pyridoxal phosphate</keyword>
<gene>
    <name evidence="5 10" type="primary">lysA</name>
    <name evidence="10" type="ORF">DRJ26_03425</name>
</gene>
<feature type="binding site" evidence="5">
    <location>
        <position position="358"/>
    </location>
    <ligand>
        <name>substrate</name>
    </ligand>
</feature>
<dbReference type="Pfam" id="PF02784">
    <property type="entry name" value="Orn_Arg_deC_N"/>
    <property type="match status" value="1"/>
</dbReference>
<dbReference type="SUPFAM" id="SSF51419">
    <property type="entry name" value="PLP-binding barrel"/>
    <property type="match status" value="1"/>
</dbReference>
<comment type="pathway">
    <text evidence="5 8">Amino-acid biosynthesis; L-lysine biosynthesis via DAP pathway; L-lysine from DL-2,6-diaminopimelate: step 1/1.</text>
</comment>
<dbReference type="GO" id="GO:0030170">
    <property type="term" value="F:pyridoxal phosphate binding"/>
    <property type="evidence" value="ECO:0007669"/>
    <property type="project" value="UniProtKB-UniRule"/>
</dbReference>
<feature type="binding site" evidence="5">
    <location>
        <position position="290"/>
    </location>
    <ligand>
        <name>substrate</name>
    </ligand>
</feature>
<protein>
    <recommendedName>
        <fullName evidence="5 6">Diaminopimelate decarboxylase</fullName>
        <shortName evidence="5">DAP decarboxylase</shortName>
        <shortName evidence="5">DAPDC</shortName>
        <ecNumber evidence="5 6">4.1.1.20</ecNumber>
    </recommendedName>
</protein>
<evidence type="ECO:0000313" key="11">
    <source>
        <dbReference type="Proteomes" id="UP000269499"/>
    </source>
</evidence>
<feature type="active site" description="Proton donor" evidence="7">
    <location>
        <position position="357"/>
    </location>
</feature>
<comment type="similarity">
    <text evidence="5">Belongs to the Orn/Lys/Arg decarboxylase class-II family. LysA subfamily.</text>
</comment>
<accession>A0A497F1L6</accession>
<dbReference type="InterPro" id="IPR022657">
    <property type="entry name" value="De-COase2_CS"/>
</dbReference>
<proteinExistence type="inferred from homology"/>
<keyword evidence="2 5" id="KW-0210">Decarboxylase</keyword>
<dbReference type="PROSITE" id="PS00879">
    <property type="entry name" value="ODR_DC_2_2"/>
    <property type="match status" value="1"/>
</dbReference>
<comment type="subunit">
    <text evidence="5">Homodimer.</text>
</comment>
<name>A0A497F1L6_9CREN</name>
<dbReference type="PRINTS" id="PR01181">
    <property type="entry name" value="DAPDCRBXLASE"/>
</dbReference>
<feature type="binding site" evidence="5">
    <location>
        <position position="326"/>
    </location>
    <ligand>
        <name>substrate</name>
    </ligand>
</feature>
<dbReference type="HAMAP" id="MF_02120">
    <property type="entry name" value="LysA"/>
    <property type="match status" value="1"/>
</dbReference>
<dbReference type="InterPro" id="IPR000183">
    <property type="entry name" value="Orn/DAP/Arg_de-COase"/>
</dbReference>
<comment type="cofactor">
    <cofactor evidence="1 5 7 8">
        <name>pyridoxal 5'-phosphate</name>
        <dbReference type="ChEBI" id="CHEBI:597326"/>
    </cofactor>
</comment>
<keyword evidence="5 8" id="KW-0457">Lysine biosynthesis</keyword>
<feature type="modified residue" description="N6-(pyridoxal phosphate)lysine" evidence="5 7">
    <location>
        <position position="65"/>
    </location>
</feature>